<dbReference type="KEGG" id="cput:CONPUDRAFT_79106"/>
<evidence type="ECO:0000256" key="1">
    <source>
        <dbReference type="SAM" id="Phobius"/>
    </source>
</evidence>
<keyword evidence="1" id="KW-1133">Transmembrane helix</keyword>
<gene>
    <name evidence="2" type="ORF">CONPUDRAFT_79106</name>
</gene>
<dbReference type="AlphaFoldDB" id="A0A5M3N7R5"/>
<keyword evidence="1" id="KW-0812">Transmembrane</keyword>
<evidence type="ECO:0008006" key="4">
    <source>
        <dbReference type="Google" id="ProtNLM"/>
    </source>
</evidence>
<dbReference type="OrthoDB" id="2626014at2759"/>
<evidence type="ECO:0000313" key="2">
    <source>
        <dbReference type="EMBL" id="EIW86901.1"/>
    </source>
</evidence>
<reference evidence="3" key="1">
    <citation type="journal article" date="2012" name="Science">
        <title>The Paleozoic origin of enzymatic lignin decomposition reconstructed from 31 fungal genomes.</title>
        <authorList>
            <person name="Floudas D."/>
            <person name="Binder M."/>
            <person name="Riley R."/>
            <person name="Barry K."/>
            <person name="Blanchette R.A."/>
            <person name="Henrissat B."/>
            <person name="Martinez A.T."/>
            <person name="Otillar R."/>
            <person name="Spatafora J.W."/>
            <person name="Yadav J.S."/>
            <person name="Aerts A."/>
            <person name="Benoit I."/>
            <person name="Boyd A."/>
            <person name="Carlson A."/>
            <person name="Copeland A."/>
            <person name="Coutinho P.M."/>
            <person name="de Vries R.P."/>
            <person name="Ferreira P."/>
            <person name="Findley K."/>
            <person name="Foster B."/>
            <person name="Gaskell J."/>
            <person name="Glotzer D."/>
            <person name="Gorecki P."/>
            <person name="Heitman J."/>
            <person name="Hesse C."/>
            <person name="Hori C."/>
            <person name="Igarashi K."/>
            <person name="Jurgens J.A."/>
            <person name="Kallen N."/>
            <person name="Kersten P."/>
            <person name="Kohler A."/>
            <person name="Kuees U."/>
            <person name="Kumar T.K.A."/>
            <person name="Kuo A."/>
            <person name="LaButti K."/>
            <person name="Larrondo L.F."/>
            <person name="Lindquist E."/>
            <person name="Ling A."/>
            <person name="Lombard V."/>
            <person name="Lucas S."/>
            <person name="Lundell T."/>
            <person name="Martin R."/>
            <person name="McLaughlin D.J."/>
            <person name="Morgenstern I."/>
            <person name="Morin E."/>
            <person name="Murat C."/>
            <person name="Nagy L.G."/>
            <person name="Nolan M."/>
            <person name="Ohm R.A."/>
            <person name="Patyshakuliyeva A."/>
            <person name="Rokas A."/>
            <person name="Ruiz-Duenas F.J."/>
            <person name="Sabat G."/>
            <person name="Salamov A."/>
            <person name="Samejima M."/>
            <person name="Schmutz J."/>
            <person name="Slot J.C."/>
            <person name="St John F."/>
            <person name="Stenlid J."/>
            <person name="Sun H."/>
            <person name="Sun S."/>
            <person name="Syed K."/>
            <person name="Tsang A."/>
            <person name="Wiebenga A."/>
            <person name="Young D."/>
            <person name="Pisabarro A."/>
            <person name="Eastwood D.C."/>
            <person name="Martin F."/>
            <person name="Cullen D."/>
            <person name="Grigoriev I.V."/>
            <person name="Hibbett D.S."/>
        </authorList>
    </citation>
    <scope>NUCLEOTIDE SEQUENCE [LARGE SCALE GENOMIC DNA]</scope>
    <source>
        <strain evidence="3">RWD-64-598 SS2</strain>
    </source>
</reference>
<dbReference type="SUPFAM" id="SSF56317">
    <property type="entry name" value="Carbon-nitrogen hydrolase"/>
    <property type="match status" value="1"/>
</dbReference>
<protein>
    <recommendedName>
        <fullName evidence="4">CN hydrolase domain-containing protein</fullName>
    </recommendedName>
</protein>
<dbReference type="InterPro" id="IPR036526">
    <property type="entry name" value="C-N_Hydrolase_sf"/>
</dbReference>
<organism evidence="2 3">
    <name type="scientific">Coniophora puteana (strain RWD-64-598)</name>
    <name type="common">Brown rot fungus</name>
    <dbReference type="NCBI Taxonomy" id="741705"/>
    <lineage>
        <taxon>Eukaryota</taxon>
        <taxon>Fungi</taxon>
        <taxon>Dikarya</taxon>
        <taxon>Basidiomycota</taxon>
        <taxon>Agaricomycotina</taxon>
        <taxon>Agaricomycetes</taxon>
        <taxon>Agaricomycetidae</taxon>
        <taxon>Boletales</taxon>
        <taxon>Coniophorineae</taxon>
        <taxon>Coniophoraceae</taxon>
        <taxon>Coniophora</taxon>
    </lineage>
</organism>
<feature type="transmembrane region" description="Helical" evidence="1">
    <location>
        <begin position="223"/>
        <end position="245"/>
    </location>
</feature>
<name>A0A5M3N7R5_CONPW</name>
<feature type="transmembrane region" description="Helical" evidence="1">
    <location>
        <begin position="96"/>
        <end position="116"/>
    </location>
</feature>
<dbReference type="OMA" id="PARTWHP"/>
<keyword evidence="1" id="KW-0472">Membrane</keyword>
<evidence type="ECO:0000313" key="3">
    <source>
        <dbReference type="Proteomes" id="UP000053558"/>
    </source>
</evidence>
<keyword evidence="3" id="KW-1185">Reference proteome</keyword>
<dbReference type="Gene3D" id="3.60.110.10">
    <property type="entry name" value="Carbon-nitrogen hydrolase"/>
    <property type="match status" value="1"/>
</dbReference>
<feature type="transmembrane region" description="Helical" evidence="1">
    <location>
        <begin position="20"/>
        <end position="46"/>
    </location>
</feature>
<comment type="caution">
    <text evidence="2">The sequence shown here is derived from an EMBL/GenBank/DDBJ whole genome shotgun (WGS) entry which is preliminary data.</text>
</comment>
<dbReference type="GeneID" id="19209867"/>
<dbReference type="RefSeq" id="XP_007762811.1">
    <property type="nucleotide sequence ID" value="XM_007764621.1"/>
</dbReference>
<feature type="transmembrane region" description="Helical" evidence="1">
    <location>
        <begin position="166"/>
        <end position="185"/>
    </location>
</feature>
<accession>A0A5M3N7R5</accession>
<dbReference type="Proteomes" id="UP000053558">
    <property type="component" value="Unassembled WGS sequence"/>
</dbReference>
<dbReference type="EMBL" id="JH711573">
    <property type="protein sequence ID" value="EIW86901.1"/>
    <property type="molecule type" value="Genomic_DNA"/>
</dbReference>
<sequence>MLQVDMRSLLFDRSAIIYPAIEFFLARLALGPTASFVPLIFLIAVINVQSQHIVHRSPLSQLPLSYAAVCLGSAWAHKSALSSATGTSTESFGAAFLLYTVSTLGALAPLYLRLVIVSRAHLSPWAELTIFSTLWATSWTIFSNIWPLGRLLTWSPASGDHPYHYLLSYLGPAGIDWLVAAWASVCSETFTRWLMGSGGDVGEIEVDGEGPPETRDQARPRHLSILTGLLLALAIPSFITFPLALRPEARDTTPFGVGCVLPHSPTPKVFTFDDYVAASKQVNAHARVLLWPEGAVTFTSAQDKEEKLERIRSGDGLQGPLYGIAFEEYTMADPSDPNSARLKRNGLALVHYKMEKGEEVFQYYKRNLVPVAESFQALPSVDPPSIFDYNLSSPHNTPKPDWSPHFPHTRPVPITSSICFDFASPSAFTSLESRPALILAPAKTWDTKVGLAMWEQAKTRADELGSMVLWCDGGVNGVSGIGGGGMQEIMQVGGGSWTREIGLQYPFDTERTVYARYGQVGVTIFLWLAVGGHWVASPLYAHGREAVMRAIGGFHPVLRALPFVSRFFGRRDERGERRPEQVGERQLLLV</sequence>
<feature type="transmembrane region" description="Helical" evidence="1">
    <location>
        <begin position="128"/>
        <end position="146"/>
    </location>
</feature>
<proteinExistence type="predicted"/>